<evidence type="ECO:0000313" key="1">
    <source>
        <dbReference type="EMBL" id="AEV69262.1"/>
    </source>
</evidence>
<evidence type="ECO:0000313" key="2">
    <source>
        <dbReference type="Proteomes" id="UP000005435"/>
    </source>
</evidence>
<gene>
    <name evidence="1" type="ordered locus">Clocl_2704</name>
</gene>
<reference evidence="1 2" key="2">
    <citation type="journal article" date="2012" name="Stand. Genomic Sci.">
        <title>Complete Genome Sequence of Clostridium clariflavum DSM 19732.</title>
        <authorList>
            <person name="Izquierdo J.A."/>
            <person name="Goodwin L."/>
            <person name="Davenport K.W."/>
            <person name="Teshima H."/>
            <person name="Bruce D."/>
            <person name="Detter C."/>
            <person name="Tapia R."/>
            <person name="Han S."/>
            <person name="Land M."/>
            <person name="Hauser L."/>
            <person name="Jeffries C.D."/>
            <person name="Han J."/>
            <person name="Pitluck S."/>
            <person name="Nolan M."/>
            <person name="Chen A."/>
            <person name="Huntemann M."/>
            <person name="Mavromatis K."/>
            <person name="Mikhailova N."/>
            <person name="Liolios K."/>
            <person name="Woyke T."/>
            <person name="Lynd L.R."/>
        </authorList>
    </citation>
    <scope>NUCLEOTIDE SEQUENCE [LARGE SCALE GENOMIC DNA]</scope>
    <source>
        <strain evidence="2">DSM 19732 / NBRC 101661 / EBR45</strain>
    </source>
</reference>
<accession>G8M2A3</accession>
<protein>
    <submittedName>
        <fullName evidence="1">Uncharacterized protein</fullName>
    </submittedName>
</protein>
<proteinExistence type="predicted"/>
<keyword evidence="2" id="KW-1185">Reference proteome</keyword>
<dbReference type="AlphaFoldDB" id="G8M2A3"/>
<reference evidence="2" key="1">
    <citation type="submission" date="2011-12" db="EMBL/GenBank/DDBJ databases">
        <title>Complete sequence of Clostridium clariflavum DSM 19732.</title>
        <authorList>
            <consortium name="US DOE Joint Genome Institute"/>
            <person name="Lucas S."/>
            <person name="Han J."/>
            <person name="Lapidus A."/>
            <person name="Cheng J.-F."/>
            <person name="Goodwin L."/>
            <person name="Pitluck S."/>
            <person name="Peters L."/>
            <person name="Teshima H."/>
            <person name="Detter J.C."/>
            <person name="Han C."/>
            <person name="Tapia R."/>
            <person name="Land M."/>
            <person name="Hauser L."/>
            <person name="Kyrpides N."/>
            <person name="Ivanova N."/>
            <person name="Pagani I."/>
            <person name="Kitzmiller T."/>
            <person name="Lynd L."/>
            <person name="Izquierdo J."/>
            <person name="Woyke T."/>
        </authorList>
    </citation>
    <scope>NUCLEOTIDE SEQUENCE [LARGE SCALE GENOMIC DNA]</scope>
    <source>
        <strain evidence="2">DSM 19732 / NBRC 101661 / EBR45</strain>
    </source>
</reference>
<organism evidence="1 2">
    <name type="scientific">Acetivibrio clariflavus (strain DSM 19732 / NBRC 101661 / EBR45)</name>
    <name type="common">Clostridium clariflavum</name>
    <dbReference type="NCBI Taxonomy" id="720554"/>
    <lineage>
        <taxon>Bacteria</taxon>
        <taxon>Bacillati</taxon>
        <taxon>Bacillota</taxon>
        <taxon>Clostridia</taxon>
        <taxon>Eubacteriales</taxon>
        <taxon>Oscillospiraceae</taxon>
        <taxon>Acetivibrio</taxon>
    </lineage>
</organism>
<dbReference type="RefSeq" id="WP_014255815.1">
    <property type="nucleotide sequence ID" value="NC_016627.1"/>
</dbReference>
<sequence>MDYTYPSIGLKLMSLKNFQDRDFANNVICKINEYGKEFMPQKFDMYEPLKRKYDPNDISAVIDAWMEDEMNREVSKNEFAEGLLLMKSKSKSKASYMIS</sequence>
<dbReference type="KEGG" id="ccl:Clocl_2704"/>
<dbReference type="Proteomes" id="UP000005435">
    <property type="component" value="Chromosome"/>
</dbReference>
<dbReference type="HOGENOM" id="CLU_2315309_0_0_9"/>
<name>G8M2A3_ACECE</name>
<dbReference type="EMBL" id="CP003065">
    <property type="protein sequence ID" value="AEV69262.1"/>
    <property type="molecule type" value="Genomic_DNA"/>
</dbReference>